<reference evidence="1" key="1">
    <citation type="submission" date="2020-10" db="EMBL/GenBank/DDBJ databases">
        <authorList>
            <person name="Gilroy R."/>
        </authorList>
    </citation>
    <scope>NUCLEOTIDE SEQUENCE</scope>
    <source>
        <strain evidence="1">CHK152-2871</strain>
    </source>
</reference>
<proteinExistence type="predicted"/>
<organism evidence="1 2">
    <name type="scientific">Candidatus Galligastranaerophilus intestinavium</name>
    <dbReference type="NCBI Taxonomy" id="2840836"/>
    <lineage>
        <taxon>Bacteria</taxon>
        <taxon>Candidatus Galligastranaerophilus</taxon>
    </lineage>
</organism>
<name>A0A9D1FH86_9BACT</name>
<dbReference type="AlphaFoldDB" id="A0A9D1FH86"/>
<dbReference type="Proteomes" id="UP000886865">
    <property type="component" value="Unassembled WGS sequence"/>
</dbReference>
<sequence length="389" mass="44018">MFFTPQVFAVEEQITLEENPDGDFIQNVTGKTKEEIDDELQKDKDSFLSNMMRAPKEVVKLQIERTDVPSQLLKDQLTMKFDRGPLESLHTWVALQGNITTQFNENSDTDTKFNMALINIIFDGKFKGGKEGFRLMLDPTPTHAHGFFQQLVQDAYFETNRIPHHNILIGNSRPGVGYEGAQSPYTLPFVARSQISRNLANVRKFGLRVRGDYSLVDYDFGGYSSDTFFQEFFPGFEFDGWVNLKPLGKTDGKWGKIVAGGGIVAGKRHVYDYFMTGAALSYEYKKFWARAEYANSDGSNGGSGPTNKGAEGFYVTAAYHLTKKLELLARYDEFNPDKSKSHNSSREYTAGINYYIKGQALKLILNYVYCQNDTKDDSHKIIMGTQIVL</sequence>
<evidence type="ECO:0000313" key="1">
    <source>
        <dbReference type="EMBL" id="HIS73639.1"/>
    </source>
</evidence>
<reference evidence="1" key="2">
    <citation type="journal article" date="2021" name="PeerJ">
        <title>Extensive microbial diversity within the chicken gut microbiome revealed by metagenomics and culture.</title>
        <authorList>
            <person name="Gilroy R."/>
            <person name="Ravi A."/>
            <person name="Getino M."/>
            <person name="Pursley I."/>
            <person name="Horton D.L."/>
            <person name="Alikhan N.F."/>
            <person name="Baker D."/>
            <person name="Gharbi K."/>
            <person name="Hall N."/>
            <person name="Watson M."/>
            <person name="Adriaenssens E.M."/>
            <person name="Foster-Nyarko E."/>
            <person name="Jarju S."/>
            <person name="Secka A."/>
            <person name="Antonio M."/>
            <person name="Oren A."/>
            <person name="Chaudhuri R.R."/>
            <person name="La Ragione R."/>
            <person name="Hildebrand F."/>
            <person name="Pallen M.J."/>
        </authorList>
    </citation>
    <scope>NUCLEOTIDE SEQUENCE</scope>
    <source>
        <strain evidence="1">CHK152-2871</strain>
    </source>
</reference>
<dbReference type="SUPFAM" id="SSF56935">
    <property type="entry name" value="Porins"/>
    <property type="match status" value="1"/>
</dbReference>
<dbReference type="InterPro" id="IPR010870">
    <property type="entry name" value="Porin_O/P"/>
</dbReference>
<evidence type="ECO:0008006" key="3">
    <source>
        <dbReference type="Google" id="ProtNLM"/>
    </source>
</evidence>
<dbReference type="Pfam" id="PF07396">
    <property type="entry name" value="Porin_O_P"/>
    <property type="match status" value="1"/>
</dbReference>
<comment type="caution">
    <text evidence="1">The sequence shown here is derived from an EMBL/GenBank/DDBJ whole genome shotgun (WGS) entry which is preliminary data.</text>
</comment>
<protein>
    <recommendedName>
        <fullName evidence="3">Porin</fullName>
    </recommendedName>
</protein>
<evidence type="ECO:0000313" key="2">
    <source>
        <dbReference type="Proteomes" id="UP000886865"/>
    </source>
</evidence>
<dbReference type="EMBL" id="DVJQ01000011">
    <property type="protein sequence ID" value="HIS73639.1"/>
    <property type="molecule type" value="Genomic_DNA"/>
</dbReference>
<accession>A0A9D1FH86</accession>
<dbReference type="Gene3D" id="2.40.160.10">
    <property type="entry name" value="Porin"/>
    <property type="match status" value="1"/>
</dbReference>
<gene>
    <name evidence="1" type="ORF">IAA86_01300</name>
</gene>
<dbReference type="InterPro" id="IPR023614">
    <property type="entry name" value="Porin_dom_sf"/>
</dbReference>